<feature type="transmembrane region" description="Helical" evidence="1">
    <location>
        <begin position="55"/>
        <end position="74"/>
    </location>
</feature>
<keyword evidence="3" id="KW-1185">Reference proteome</keyword>
<evidence type="ECO:0000313" key="2">
    <source>
        <dbReference type="EMBL" id="OIK07511.1"/>
    </source>
</evidence>
<gene>
    <name evidence="2" type="ORF">BIV23_03100</name>
</gene>
<comment type="caution">
    <text evidence="2">The sequence shown here is derived from an EMBL/GenBank/DDBJ whole genome shotgun (WGS) entry which is preliminary data.</text>
</comment>
<feature type="transmembrane region" description="Helical" evidence="1">
    <location>
        <begin position="192"/>
        <end position="213"/>
    </location>
</feature>
<accession>A0A1S2QPH8</accession>
<dbReference type="EMBL" id="MLYO01000010">
    <property type="protein sequence ID" value="OIK07511.1"/>
    <property type="molecule type" value="Genomic_DNA"/>
</dbReference>
<evidence type="ECO:0000256" key="1">
    <source>
        <dbReference type="SAM" id="Phobius"/>
    </source>
</evidence>
<protein>
    <recommendedName>
        <fullName evidence="4">DUF969 domain-containing protein</fullName>
    </recommendedName>
</protein>
<organism evidence="2 3">
    <name type="scientific">Streptomyces monashensis</name>
    <dbReference type="NCBI Taxonomy" id="1678012"/>
    <lineage>
        <taxon>Bacteria</taxon>
        <taxon>Bacillati</taxon>
        <taxon>Actinomycetota</taxon>
        <taxon>Actinomycetes</taxon>
        <taxon>Kitasatosporales</taxon>
        <taxon>Streptomycetaceae</taxon>
        <taxon>Streptomyces</taxon>
    </lineage>
</organism>
<feature type="transmembrane region" description="Helical" evidence="1">
    <location>
        <begin position="157"/>
        <end position="180"/>
    </location>
</feature>
<dbReference type="RefSeq" id="WP_071379155.1">
    <property type="nucleotide sequence ID" value="NZ_MLYO01000010.1"/>
</dbReference>
<keyword evidence="1" id="KW-1133">Transmembrane helix</keyword>
<sequence length="239" mass="25599">MIVLLGVVVVILGFVTRRNPVLVVGVAGVFTGLIGGMDPLEVLAAFGRSFADSRSVTVFAVALPVIGLLERYGLREQARRLIGRLTGLSTGRFLTVYLLVRQVTAALGLTSICGPAQTVRPLVAPMAEAAAERTTGAQLPDRLREKVRSYAASADTVGLFFGEDCFIAIGSILLITGFVNSTYHQNLEPTQLAVWAIPLAVCAFLVHGARLLLLDRQLERQMALAHAEHDVPLPKGTDK</sequence>
<proteinExistence type="predicted"/>
<evidence type="ECO:0000313" key="3">
    <source>
        <dbReference type="Proteomes" id="UP000179642"/>
    </source>
</evidence>
<evidence type="ECO:0008006" key="4">
    <source>
        <dbReference type="Google" id="ProtNLM"/>
    </source>
</evidence>
<dbReference type="Proteomes" id="UP000179642">
    <property type="component" value="Unassembled WGS sequence"/>
</dbReference>
<reference evidence="2 3" key="1">
    <citation type="submission" date="2016-10" db="EMBL/GenBank/DDBJ databases">
        <title>Genome sequence of Streptomyces sp. MUSC 1.</title>
        <authorList>
            <person name="Lee L.-H."/>
            <person name="Ser H.-L."/>
            <person name="Law J.W.-F."/>
        </authorList>
    </citation>
    <scope>NUCLEOTIDE SEQUENCE [LARGE SCALE GENOMIC DNA]</scope>
    <source>
        <strain evidence="2 3">MUSC 1</strain>
    </source>
</reference>
<dbReference type="Pfam" id="PF06149">
    <property type="entry name" value="DUF969"/>
    <property type="match status" value="1"/>
</dbReference>
<dbReference type="InterPro" id="IPR010374">
    <property type="entry name" value="DUF969"/>
</dbReference>
<keyword evidence="1" id="KW-0812">Transmembrane</keyword>
<dbReference type="OrthoDB" id="80065at2"/>
<name>A0A1S2QPH8_9ACTN</name>
<dbReference type="AlphaFoldDB" id="A0A1S2QPH8"/>
<keyword evidence="1" id="KW-0472">Membrane</keyword>